<name>A0A1H7ZGV9_9HYPH</name>
<dbReference type="InterPro" id="IPR016032">
    <property type="entry name" value="Sig_transdc_resp-reg_C-effctor"/>
</dbReference>
<dbReference type="GO" id="GO:0000156">
    <property type="term" value="F:phosphorelay response regulator activity"/>
    <property type="evidence" value="ECO:0007669"/>
    <property type="project" value="TreeGrafter"/>
</dbReference>
<dbReference type="Gene3D" id="6.10.250.690">
    <property type="match status" value="1"/>
</dbReference>
<dbReference type="InterPro" id="IPR001789">
    <property type="entry name" value="Sig_transdc_resp-reg_receiver"/>
</dbReference>
<dbReference type="GO" id="GO:0032993">
    <property type="term" value="C:protein-DNA complex"/>
    <property type="evidence" value="ECO:0007669"/>
    <property type="project" value="TreeGrafter"/>
</dbReference>
<dbReference type="Gene3D" id="3.40.50.2300">
    <property type="match status" value="1"/>
</dbReference>
<dbReference type="InterPro" id="IPR011006">
    <property type="entry name" value="CheY-like_superfamily"/>
</dbReference>
<sequence>MKLLVIEDDPALSRSLCDALRAEGCAVDLARDGEDGLHLGSTETYDAALVDLGLPKVDGLRIIAEWRRSQRQLPILVLTARDDWTSKVEGFKAGADDYLVKPVRVEEVIMRLRALVRRAAGHANPEIVCGPLRFNAQIATFTFEGLPLKLTALEWRVLSTLILRKGLTVQRGELFERVYEGDAQTDSNSLEVIVARLRKKIGAGRIETARGLGYRLVCDG</sequence>
<dbReference type="SUPFAM" id="SSF46894">
    <property type="entry name" value="C-terminal effector domain of the bipartite response regulators"/>
    <property type="match status" value="1"/>
</dbReference>
<dbReference type="SMART" id="SM00862">
    <property type="entry name" value="Trans_reg_C"/>
    <property type="match status" value="1"/>
</dbReference>
<evidence type="ECO:0000259" key="9">
    <source>
        <dbReference type="PROSITE" id="PS51755"/>
    </source>
</evidence>
<dbReference type="EMBL" id="FOAN01000014">
    <property type="protein sequence ID" value="SEM57224.1"/>
    <property type="molecule type" value="Genomic_DNA"/>
</dbReference>
<dbReference type="OrthoDB" id="9802426at2"/>
<feature type="domain" description="Response regulatory" evidence="8">
    <location>
        <begin position="2"/>
        <end position="116"/>
    </location>
</feature>
<dbReference type="PANTHER" id="PTHR48111">
    <property type="entry name" value="REGULATOR OF RPOS"/>
    <property type="match status" value="1"/>
</dbReference>
<evidence type="ECO:0000256" key="5">
    <source>
        <dbReference type="ARBA" id="ARBA00023163"/>
    </source>
</evidence>
<feature type="domain" description="OmpR/PhoB-type" evidence="9">
    <location>
        <begin position="124"/>
        <end position="218"/>
    </location>
</feature>
<dbReference type="GO" id="GO:0006355">
    <property type="term" value="P:regulation of DNA-templated transcription"/>
    <property type="evidence" value="ECO:0007669"/>
    <property type="project" value="InterPro"/>
</dbReference>
<evidence type="ECO:0000256" key="2">
    <source>
        <dbReference type="ARBA" id="ARBA00023012"/>
    </source>
</evidence>
<evidence type="ECO:0000256" key="4">
    <source>
        <dbReference type="ARBA" id="ARBA00023125"/>
    </source>
</evidence>
<dbReference type="InterPro" id="IPR001867">
    <property type="entry name" value="OmpR/PhoB-type_DNA-bd"/>
</dbReference>
<dbReference type="InterPro" id="IPR036388">
    <property type="entry name" value="WH-like_DNA-bd_sf"/>
</dbReference>
<dbReference type="GO" id="GO:0005829">
    <property type="term" value="C:cytosol"/>
    <property type="evidence" value="ECO:0007669"/>
    <property type="project" value="TreeGrafter"/>
</dbReference>
<feature type="modified residue" description="4-aspartylphosphate" evidence="6">
    <location>
        <position position="51"/>
    </location>
</feature>
<dbReference type="Pfam" id="PF00072">
    <property type="entry name" value="Response_reg"/>
    <property type="match status" value="1"/>
</dbReference>
<evidence type="ECO:0000256" key="3">
    <source>
        <dbReference type="ARBA" id="ARBA00023015"/>
    </source>
</evidence>
<protein>
    <submittedName>
        <fullName evidence="10">DNA-binding response regulator, OmpR family, contains REC and winged-helix (WHTH) domain</fullName>
    </submittedName>
</protein>
<accession>A0A1H7ZGV9</accession>
<keyword evidence="5" id="KW-0804">Transcription</keyword>
<reference evidence="11" key="1">
    <citation type="submission" date="2016-10" db="EMBL/GenBank/DDBJ databases">
        <authorList>
            <person name="Varghese N."/>
            <person name="Submissions S."/>
        </authorList>
    </citation>
    <scope>NUCLEOTIDE SEQUENCE [LARGE SCALE GENOMIC DNA]</scope>
    <source>
        <strain evidence="11">LMG 26383,CCUG 61248,R- 45681</strain>
    </source>
</reference>
<dbReference type="PROSITE" id="PS50110">
    <property type="entry name" value="RESPONSE_REGULATORY"/>
    <property type="match status" value="1"/>
</dbReference>
<evidence type="ECO:0000259" key="8">
    <source>
        <dbReference type="PROSITE" id="PS50110"/>
    </source>
</evidence>
<evidence type="ECO:0000256" key="1">
    <source>
        <dbReference type="ARBA" id="ARBA00022553"/>
    </source>
</evidence>
<proteinExistence type="predicted"/>
<evidence type="ECO:0000256" key="7">
    <source>
        <dbReference type="PROSITE-ProRule" id="PRU01091"/>
    </source>
</evidence>
<keyword evidence="4 7" id="KW-0238">DNA-binding</keyword>
<dbReference type="Proteomes" id="UP000199664">
    <property type="component" value="Unassembled WGS sequence"/>
</dbReference>
<dbReference type="Pfam" id="PF00486">
    <property type="entry name" value="Trans_reg_C"/>
    <property type="match status" value="1"/>
</dbReference>
<evidence type="ECO:0000313" key="11">
    <source>
        <dbReference type="Proteomes" id="UP000199664"/>
    </source>
</evidence>
<keyword evidence="2" id="KW-0902">Two-component regulatory system</keyword>
<evidence type="ECO:0000313" key="10">
    <source>
        <dbReference type="EMBL" id="SEM57224.1"/>
    </source>
</evidence>
<keyword evidence="11" id="KW-1185">Reference proteome</keyword>
<dbReference type="SUPFAM" id="SSF52172">
    <property type="entry name" value="CheY-like"/>
    <property type="match status" value="1"/>
</dbReference>
<dbReference type="GO" id="GO:0000976">
    <property type="term" value="F:transcription cis-regulatory region binding"/>
    <property type="evidence" value="ECO:0007669"/>
    <property type="project" value="TreeGrafter"/>
</dbReference>
<dbReference type="InterPro" id="IPR039420">
    <property type="entry name" value="WalR-like"/>
</dbReference>
<dbReference type="AlphaFoldDB" id="A0A1H7ZGV9"/>
<dbReference type="RefSeq" id="WP_091842484.1">
    <property type="nucleotide sequence ID" value="NZ_FOAN01000014.1"/>
</dbReference>
<keyword evidence="1 6" id="KW-0597">Phosphoprotein</keyword>
<dbReference type="PROSITE" id="PS51755">
    <property type="entry name" value="OMPR_PHOB"/>
    <property type="match status" value="1"/>
</dbReference>
<keyword evidence="3" id="KW-0805">Transcription regulation</keyword>
<dbReference type="PANTHER" id="PTHR48111:SF37">
    <property type="entry name" value="RESPONSE REGULATOR PROTEIN CARR"/>
    <property type="match status" value="1"/>
</dbReference>
<dbReference type="STRING" id="1036779.SAMN04515666_11488"/>
<gene>
    <name evidence="10" type="ORF">SAMN04515666_11488</name>
</gene>
<dbReference type="Gene3D" id="1.10.10.10">
    <property type="entry name" value="Winged helix-like DNA-binding domain superfamily/Winged helix DNA-binding domain"/>
    <property type="match status" value="1"/>
</dbReference>
<feature type="DNA-binding region" description="OmpR/PhoB-type" evidence="7">
    <location>
        <begin position="124"/>
        <end position="218"/>
    </location>
</feature>
<evidence type="ECO:0000256" key="6">
    <source>
        <dbReference type="PROSITE-ProRule" id="PRU00169"/>
    </source>
</evidence>
<dbReference type="CDD" id="cd00383">
    <property type="entry name" value="trans_reg_C"/>
    <property type="match status" value="1"/>
</dbReference>
<dbReference type="SMART" id="SM00448">
    <property type="entry name" value="REC"/>
    <property type="match status" value="1"/>
</dbReference>
<organism evidence="10 11">
    <name type="scientific">Bosea lupini</name>
    <dbReference type="NCBI Taxonomy" id="1036779"/>
    <lineage>
        <taxon>Bacteria</taxon>
        <taxon>Pseudomonadati</taxon>
        <taxon>Pseudomonadota</taxon>
        <taxon>Alphaproteobacteria</taxon>
        <taxon>Hyphomicrobiales</taxon>
        <taxon>Boseaceae</taxon>
        <taxon>Bosea</taxon>
    </lineage>
</organism>
<dbReference type="FunFam" id="3.40.50.2300:FF:000002">
    <property type="entry name" value="DNA-binding response regulator PhoP"/>
    <property type="match status" value="1"/>
</dbReference>